<evidence type="ECO:0000259" key="3">
    <source>
        <dbReference type="Pfam" id="PF01467"/>
    </source>
</evidence>
<dbReference type="PANTHER" id="PTHR43793:SF2">
    <property type="entry name" value="BIFUNCTIONAL PROTEIN HLDE"/>
    <property type="match status" value="1"/>
</dbReference>
<dbReference type="GO" id="GO:0016779">
    <property type="term" value="F:nucleotidyltransferase activity"/>
    <property type="evidence" value="ECO:0007669"/>
    <property type="project" value="UniProtKB-KW"/>
</dbReference>
<gene>
    <name evidence="4" type="ORF">COW36_13145</name>
</gene>
<keyword evidence="1" id="KW-0808">Transferase</keyword>
<keyword evidence="2" id="KW-0548">Nucleotidyltransferase</keyword>
<dbReference type="NCBIfam" id="TIGR00125">
    <property type="entry name" value="cyt_tran_rel"/>
    <property type="match status" value="1"/>
</dbReference>
<dbReference type="AlphaFoldDB" id="A0A2M7G4A0"/>
<proteinExistence type="predicted"/>
<dbReference type="Proteomes" id="UP000231019">
    <property type="component" value="Unassembled WGS sequence"/>
</dbReference>
<dbReference type="Gene3D" id="3.40.50.620">
    <property type="entry name" value="HUPs"/>
    <property type="match status" value="1"/>
</dbReference>
<reference evidence="4 5" key="1">
    <citation type="submission" date="2017-09" db="EMBL/GenBank/DDBJ databases">
        <title>Depth-based differentiation of microbial function through sediment-hosted aquifers and enrichment of novel symbionts in the deep terrestrial subsurface.</title>
        <authorList>
            <person name="Probst A.J."/>
            <person name="Ladd B."/>
            <person name="Jarett J.K."/>
            <person name="Geller-Mcgrath D.E."/>
            <person name="Sieber C.M."/>
            <person name="Emerson J.B."/>
            <person name="Anantharaman K."/>
            <person name="Thomas B.C."/>
            <person name="Malmstrom R."/>
            <person name="Stieglmeier M."/>
            <person name="Klingl A."/>
            <person name="Woyke T."/>
            <person name="Ryan C.M."/>
            <person name="Banfield J.F."/>
        </authorList>
    </citation>
    <scope>NUCLEOTIDE SEQUENCE [LARGE SCALE GENOMIC DNA]</scope>
    <source>
        <strain evidence="4">CG17_big_fil_post_rev_8_21_14_2_50_48_46</strain>
    </source>
</reference>
<dbReference type="SUPFAM" id="SSF52374">
    <property type="entry name" value="Nucleotidylyl transferase"/>
    <property type="match status" value="1"/>
</dbReference>
<dbReference type="EMBL" id="PFFQ01000037">
    <property type="protein sequence ID" value="PIW16705.1"/>
    <property type="molecule type" value="Genomic_DNA"/>
</dbReference>
<dbReference type="InterPro" id="IPR004821">
    <property type="entry name" value="Cyt_trans-like"/>
</dbReference>
<protein>
    <recommendedName>
        <fullName evidence="3">Cytidyltransferase-like domain-containing protein</fullName>
    </recommendedName>
</protein>
<evidence type="ECO:0000313" key="5">
    <source>
        <dbReference type="Proteomes" id="UP000231019"/>
    </source>
</evidence>
<name>A0A2M7G4A0_9BACT</name>
<dbReference type="InterPro" id="IPR014729">
    <property type="entry name" value="Rossmann-like_a/b/a_fold"/>
</dbReference>
<dbReference type="PANTHER" id="PTHR43793">
    <property type="entry name" value="FAD SYNTHASE"/>
    <property type="match status" value="1"/>
</dbReference>
<evidence type="ECO:0000256" key="1">
    <source>
        <dbReference type="ARBA" id="ARBA00022679"/>
    </source>
</evidence>
<accession>A0A2M7G4A0</accession>
<evidence type="ECO:0000256" key="2">
    <source>
        <dbReference type="ARBA" id="ARBA00022695"/>
    </source>
</evidence>
<sequence length="155" mass="16946">MLKKFYPLASLAEKLDPLRGHETLVLTNGCFDLLHVGHVRYLQAARAQGGCLIVGLNTDLSVQAIKGPSRPLNREEDRAEVLAALSCVDFVTLFAEPTADHLIEIVKPDLYVKAGDYTLDTLPERETLLRLAVKVAFMPFFAGHSTSSLIAKAQG</sequence>
<organism evidence="4 5">
    <name type="scientific">bacterium (Candidatus Blackallbacteria) CG17_big_fil_post_rev_8_21_14_2_50_48_46</name>
    <dbReference type="NCBI Taxonomy" id="2014261"/>
    <lineage>
        <taxon>Bacteria</taxon>
        <taxon>Candidatus Blackallbacteria</taxon>
    </lineage>
</organism>
<feature type="domain" description="Cytidyltransferase-like" evidence="3">
    <location>
        <begin position="26"/>
        <end position="124"/>
    </location>
</feature>
<dbReference type="Pfam" id="PF01467">
    <property type="entry name" value="CTP_transf_like"/>
    <property type="match status" value="1"/>
</dbReference>
<evidence type="ECO:0000313" key="4">
    <source>
        <dbReference type="EMBL" id="PIW16705.1"/>
    </source>
</evidence>
<comment type="caution">
    <text evidence="4">The sequence shown here is derived from an EMBL/GenBank/DDBJ whole genome shotgun (WGS) entry which is preliminary data.</text>
</comment>
<dbReference type="InterPro" id="IPR050385">
    <property type="entry name" value="Archaeal_FAD_synthase"/>
</dbReference>